<dbReference type="InterPro" id="IPR000182">
    <property type="entry name" value="GNAT_dom"/>
</dbReference>
<dbReference type="SUPFAM" id="SSF55729">
    <property type="entry name" value="Acyl-CoA N-acyltransferases (Nat)"/>
    <property type="match status" value="1"/>
</dbReference>
<dbReference type="GO" id="GO:0016747">
    <property type="term" value="F:acyltransferase activity, transferring groups other than amino-acyl groups"/>
    <property type="evidence" value="ECO:0007669"/>
    <property type="project" value="InterPro"/>
</dbReference>
<evidence type="ECO:0000313" key="2">
    <source>
        <dbReference type="EMBL" id="CAB4545307.1"/>
    </source>
</evidence>
<accession>A0A6J6C2P6</accession>
<gene>
    <name evidence="2" type="ORF">UFOPK1421_00913</name>
</gene>
<dbReference type="AlphaFoldDB" id="A0A6J6C2P6"/>
<feature type="domain" description="N-acetyltransferase" evidence="1">
    <location>
        <begin position="5"/>
        <end position="156"/>
    </location>
</feature>
<sequence>MSIDPTVRPAHIVDMSVVLDLDAQHRSVLLNQRGGIAWLAEHVPLITLSSQDVVESSFVGEIDGAVIGFLRGTIDHIPARGKVYTVDRVFVVEQARQLGFGDALLAAAMELAMSKQCVAIEANALPGDRETKNLYERAGITARNIIVSRPLGSTIY</sequence>
<dbReference type="InterPro" id="IPR016181">
    <property type="entry name" value="Acyl_CoA_acyltransferase"/>
</dbReference>
<proteinExistence type="predicted"/>
<dbReference type="Gene3D" id="3.40.630.30">
    <property type="match status" value="1"/>
</dbReference>
<dbReference type="Pfam" id="PF00583">
    <property type="entry name" value="Acetyltransf_1"/>
    <property type="match status" value="1"/>
</dbReference>
<protein>
    <submittedName>
        <fullName evidence="2">Unannotated protein</fullName>
    </submittedName>
</protein>
<dbReference type="PROSITE" id="PS51186">
    <property type="entry name" value="GNAT"/>
    <property type="match status" value="1"/>
</dbReference>
<evidence type="ECO:0000259" key="1">
    <source>
        <dbReference type="PROSITE" id="PS51186"/>
    </source>
</evidence>
<organism evidence="2">
    <name type="scientific">freshwater metagenome</name>
    <dbReference type="NCBI Taxonomy" id="449393"/>
    <lineage>
        <taxon>unclassified sequences</taxon>
        <taxon>metagenomes</taxon>
        <taxon>ecological metagenomes</taxon>
    </lineage>
</organism>
<dbReference type="EMBL" id="CAEZSL010000090">
    <property type="protein sequence ID" value="CAB4545307.1"/>
    <property type="molecule type" value="Genomic_DNA"/>
</dbReference>
<reference evidence="2" key="1">
    <citation type="submission" date="2020-05" db="EMBL/GenBank/DDBJ databases">
        <authorList>
            <person name="Chiriac C."/>
            <person name="Salcher M."/>
            <person name="Ghai R."/>
            <person name="Kavagutti S V."/>
        </authorList>
    </citation>
    <scope>NUCLEOTIDE SEQUENCE</scope>
</reference>
<name>A0A6J6C2P6_9ZZZZ</name>